<evidence type="ECO:0000259" key="1">
    <source>
        <dbReference type="Pfam" id="PF05175"/>
    </source>
</evidence>
<dbReference type="PROSITE" id="PS00092">
    <property type="entry name" value="N6_MTASE"/>
    <property type="match status" value="1"/>
</dbReference>
<dbReference type="PANTHER" id="PTHR18895">
    <property type="entry name" value="HEMK METHYLTRANSFERASE"/>
    <property type="match status" value="1"/>
</dbReference>
<gene>
    <name evidence="2" type="ORF">GCM10023349_30440</name>
</gene>
<name>A0ABP8XKH6_9ACTN</name>
<evidence type="ECO:0000313" key="2">
    <source>
        <dbReference type="EMBL" id="GAA4709444.1"/>
    </source>
</evidence>
<sequence>MTTTTTEPEEMDFGGLRIAYDARVLEPRPWTAAQSAWAAEILATAPGGDVLELCSGAGHIGLLAVAATDRRLVCVDLNPVACDYTRRNAGTAGMADRVEVREGAIDEMVRDSERYAVVIADPPWVRHTETSRFPEDPVLAIDGGDDGMDIAWDCIDTARLHLSPGGSLVLQLGTLEQVDAVRERLRPDELSVTEVRQHERGVLVRIDRS</sequence>
<dbReference type="InterPro" id="IPR007848">
    <property type="entry name" value="Small_mtfrase_dom"/>
</dbReference>
<feature type="domain" description="Methyltransferase small" evidence="1">
    <location>
        <begin position="40"/>
        <end position="130"/>
    </location>
</feature>
<reference evidence="3" key="1">
    <citation type="journal article" date="2019" name="Int. J. Syst. Evol. Microbiol.">
        <title>The Global Catalogue of Microorganisms (GCM) 10K type strain sequencing project: providing services to taxonomists for standard genome sequencing and annotation.</title>
        <authorList>
            <consortium name="The Broad Institute Genomics Platform"/>
            <consortium name="The Broad Institute Genome Sequencing Center for Infectious Disease"/>
            <person name="Wu L."/>
            <person name="Ma J."/>
        </authorList>
    </citation>
    <scope>NUCLEOTIDE SEQUENCE [LARGE SCALE GENOMIC DNA]</scope>
    <source>
        <strain evidence="3">JCM 18531</strain>
    </source>
</reference>
<proteinExistence type="predicted"/>
<dbReference type="InterPro" id="IPR050320">
    <property type="entry name" value="N5-glutamine_MTase"/>
</dbReference>
<accession>A0ABP8XKH6</accession>
<dbReference type="Pfam" id="PF05175">
    <property type="entry name" value="MTS"/>
    <property type="match status" value="1"/>
</dbReference>
<dbReference type="SUPFAM" id="SSF53335">
    <property type="entry name" value="S-adenosyl-L-methionine-dependent methyltransferases"/>
    <property type="match status" value="1"/>
</dbReference>
<organism evidence="2 3">
    <name type="scientific">Nocardioides conyzicola</name>
    <dbReference type="NCBI Taxonomy" id="1651781"/>
    <lineage>
        <taxon>Bacteria</taxon>
        <taxon>Bacillati</taxon>
        <taxon>Actinomycetota</taxon>
        <taxon>Actinomycetes</taxon>
        <taxon>Propionibacteriales</taxon>
        <taxon>Nocardioidaceae</taxon>
        <taxon>Nocardioides</taxon>
    </lineage>
</organism>
<dbReference type="RefSeq" id="WP_345522214.1">
    <property type="nucleotide sequence ID" value="NZ_BAABKM010000002.1"/>
</dbReference>
<dbReference type="PANTHER" id="PTHR18895:SF74">
    <property type="entry name" value="MTRF1L RELEASE FACTOR GLUTAMINE METHYLTRANSFERASE"/>
    <property type="match status" value="1"/>
</dbReference>
<dbReference type="InterPro" id="IPR029063">
    <property type="entry name" value="SAM-dependent_MTases_sf"/>
</dbReference>
<evidence type="ECO:0000313" key="3">
    <source>
        <dbReference type="Proteomes" id="UP001499974"/>
    </source>
</evidence>
<dbReference type="CDD" id="cd02440">
    <property type="entry name" value="AdoMet_MTases"/>
    <property type="match status" value="1"/>
</dbReference>
<dbReference type="EMBL" id="BAABKM010000002">
    <property type="protein sequence ID" value="GAA4709444.1"/>
    <property type="molecule type" value="Genomic_DNA"/>
</dbReference>
<comment type="caution">
    <text evidence="2">The sequence shown here is derived from an EMBL/GenBank/DDBJ whole genome shotgun (WGS) entry which is preliminary data.</text>
</comment>
<dbReference type="InterPro" id="IPR002052">
    <property type="entry name" value="DNA_methylase_N6_adenine_CS"/>
</dbReference>
<keyword evidence="3" id="KW-1185">Reference proteome</keyword>
<dbReference type="Proteomes" id="UP001499974">
    <property type="component" value="Unassembled WGS sequence"/>
</dbReference>
<dbReference type="Gene3D" id="3.40.50.150">
    <property type="entry name" value="Vaccinia Virus protein VP39"/>
    <property type="match status" value="1"/>
</dbReference>
<protein>
    <recommendedName>
        <fullName evidence="1">Methyltransferase small domain-containing protein</fullName>
    </recommendedName>
</protein>